<evidence type="ECO:0000256" key="3">
    <source>
        <dbReference type="ARBA" id="ARBA00012452"/>
    </source>
</evidence>
<dbReference type="InterPro" id="IPR040079">
    <property type="entry name" value="Glutathione_S-Trfase"/>
</dbReference>
<dbReference type="InterPro" id="IPR004046">
    <property type="entry name" value="GST_C"/>
</dbReference>
<dbReference type="Pfam" id="PF00043">
    <property type="entry name" value="GST_C"/>
    <property type="match status" value="1"/>
</dbReference>
<evidence type="ECO:0000313" key="9">
    <source>
        <dbReference type="EMBL" id="JAB58009.1"/>
    </source>
</evidence>
<keyword evidence="4 9" id="KW-0808">Transferase</keyword>
<dbReference type="SFLD" id="SFLDS00019">
    <property type="entry name" value="Glutathione_Transferase_(cytos"/>
    <property type="match status" value="1"/>
</dbReference>
<evidence type="ECO:0000256" key="1">
    <source>
        <dbReference type="ARBA" id="ARBA00009899"/>
    </source>
</evidence>
<dbReference type="PROSITE" id="PS50405">
    <property type="entry name" value="GST_CTER"/>
    <property type="match status" value="1"/>
</dbReference>
<evidence type="ECO:0000256" key="2">
    <source>
        <dbReference type="ARBA" id="ARBA00011738"/>
    </source>
</evidence>
<dbReference type="GO" id="GO:0006749">
    <property type="term" value="P:glutathione metabolic process"/>
    <property type="evidence" value="ECO:0007669"/>
    <property type="project" value="TreeGrafter"/>
</dbReference>
<dbReference type="EC" id="2.5.1.18" evidence="3"/>
<evidence type="ECO:0000259" key="8">
    <source>
        <dbReference type="PROSITE" id="PS50405"/>
    </source>
</evidence>
<dbReference type="InterPro" id="IPR036249">
    <property type="entry name" value="Thioredoxin-like_sf"/>
</dbReference>
<comment type="subunit">
    <text evidence="2">Homodimer.</text>
</comment>
<dbReference type="FunFam" id="3.40.30.10:FF:000034">
    <property type="entry name" value="glutathione S-transferase 1"/>
    <property type="match status" value="1"/>
</dbReference>
<accession>U5EYR3</accession>
<feature type="domain" description="GST N-terminal" evidence="7">
    <location>
        <begin position="2"/>
        <end position="83"/>
    </location>
</feature>
<reference evidence="9" key="1">
    <citation type="journal article" date="2014" name="Insect Biochem. Mol. Biol.">
        <title>An insight into the sialome of the frog biting fly, Corethrella appendiculata.</title>
        <authorList>
            <person name="Ribeiro J.M.C."/>
            <person name="Chagas A.C."/>
            <person name="Pham V.M."/>
            <person name="Lounibos L.P."/>
            <person name="Calvo E."/>
        </authorList>
    </citation>
    <scope>NUCLEOTIDE SEQUENCE</scope>
    <source>
        <tissue evidence="9">Salivary glands</tissue>
    </source>
</reference>
<dbReference type="PANTHER" id="PTHR43969">
    <property type="entry name" value="GLUTATHIONE S TRANSFERASE D10, ISOFORM A-RELATED"/>
    <property type="match status" value="1"/>
</dbReference>
<evidence type="ECO:0000259" key="7">
    <source>
        <dbReference type="PROSITE" id="PS50404"/>
    </source>
</evidence>
<comment type="catalytic activity">
    <reaction evidence="6">
        <text>RX + glutathione = an S-substituted glutathione + a halide anion + H(+)</text>
        <dbReference type="Rhea" id="RHEA:16437"/>
        <dbReference type="ChEBI" id="CHEBI:15378"/>
        <dbReference type="ChEBI" id="CHEBI:16042"/>
        <dbReference type="ChEBI" id="CHEBI:17792"/>
        <dbReference type="ChEBI" id="CHEBI:57925"/>
        <dbReference type="ChEBI" id="CHEBI:90779"/>
        <dbReference type="EC" id="2.5.1.18"/>
    </reaction>
</comment>
<dbReference type="SFLD" id="SFLDG00358">
    <property type="entry name" value="Main_(cytGST)"/>
    <property type="match status" value="1"/>
</dbReference>
<dbReference type="Gene3D" id="1.20.1050.10">
    <property type="match status" value="1"/>
</dbReference>
<dbReference type="EMBL" id="GANO01001862">
    <property type="protein sequence ID" value="JAB58009.1"/>
    <property type="molecule type" value="mRNA"/>
</dbReference>
<evidence type="ECO:0000256" key="4">
    <source>
        <dbReference type="ARBA" id="ARBA00022679"/>
    </source>
</evidence>
<organism evidence="9">
    <name type="scientific">Corethrella appendiculata</name>
    <dbReference type="NCBI Taxonomy" id="1370023"/>
    <lineage>
        <taxon>Eukaryota</taxon>
        <taxon>Metazoa</taxon>
        <taxon>Ecdysozoa</taxon>
        <taxon>Arthropoda</taxon>
        <taxon>Hexapoda</taxon>
        <taxon>Insecta</taxon>
        <taxon>Pterygota</taxon>
        <taxon>Neoptera</taxon>
        <taxon>Endopterygota</taxon>
        <taxon>Diptera</taxon>
        <taxon>Nematocera</taxon>
        <taxon>Culicoidea</taxon>
        <taxon>Chaoboridae</taxon>
        <taxon>Corethrella</taxon>
    </lineage>
</organism>
<dbReference type="AlphaFoldDB" id="U5EYR3"/>
<dbReference type="GO" id="GO:0004364">
    <property type="term" value="F:glutathione transferase activity"/>
    <property type="evidence" value="ECO:0007669"/>
    <property type="project" value="UniProtKB-EC"/>
</dbReference>
<dbReference type="PROSITE" id="PS50404">
    <property type="entry name" value="GST_NTER"/>
    <property type="match status" value="1"/>
</dbReference>
<evidence type="ECO:0000256" key="6">
    <source>
        <dbReference type="ARBA" id="ARBA00047960"/>
    </source>
</evidence>
<dbReference type="SFLD" id="SFLDG01153">
    <property type="entry name" value="Main.4:_Theta-like"/>
    <property type="match status" value="1"/>
</dbReference>
<dbReference type="InterPro" id="IPR036282">
    <property type="entry name" value="Glutathione-S-Trfase_C_sf"/>
</dbReference>
<name>U5EYR3_9DIPT</name>
<dbReference type="CDD" id="cd03177">
    <property type="entry name" value="GST_C_Delta_Epsilon"/>
    <property type="match status" value="1"/>
</dbReference>
<dbReference type="Gene3D" id="3.40.30.10">
    <property type="entry name" value="Glutaredoxin"/>
    <property type="match status" value="1"/>
</dbReference>
<dbReference type="InterPro" id="IPR004045">
    <property type="entry name" value="Glutathione_S-Trfase_N"/>
</dbReference>
<proteinExistence type="evidence at transcript level"/>
<comment type="similarity">
    <text evidence="1">Belongs to the GST superfamily. Theta family.</text>
</comment>
<dbReference type="Pfam" id="PF13417">
    <property type="entry name" value="GST_N_3"/>
    <property type="match status" value="1"/>
</dbReference>
<protein>
    <recommendedName>
        <fullName evidence="3">glutathione transferase</fullName>
        <ecNumber evidence="3">2.5.1.18</ecNumber>
    </recommendedName>
    <alternativeName>
        <fullName evidence="5">GST class-theta</fullName>
    </alternativeName>
</protein>
<evidence type="ECO:0000256" key="5">
    <source>
        <dbReference type="ARBA" id="ARBA00041523"/>
    </source>
</evidence>
<feature type="domain" description="GST C-terminal" evidence="8">
    <location>
        <begin position="90"/>
        <end position="215"/>
    </location>
</feature>
<dbReference type="InterPro" id="IPR010987">
    <property type="entry name" value="Glutathione-S-Trfase_C-like"/>
</dbReference>
<dbReference type="FunFam" id="1.20.1050.10:FF:000007">
    <property type="entry name" value="Glutathione S-transferase 1-1"/>
    <property type="match status" value="1"/>
</dbReference>
<dbReference type="PANTHER" id="PTHR43969:SF9">
    <property type="entry name" value="GLUTATHIONE S TRANSFERASE D10, ISOFORM A-RELATED"/>
    <property type="match status" value="1"/>
</dbReference>
<sequence length="219" mass="24513">MAPLTLYTFARSAPCRAVVLVCRNLNLDIELKEVNLFEKAQLSADYLKVNPQHTVPCLDDNGFILWESRAITEYLVESKAKGSPLYPIDDLKKKALVNQRLYFDAGTLYPRIRAICFPVLFLGEKKIAEDKRKQLAEAFEFLNTFIGEHKWVCGDDLTIADLSILASISSIVQVGADISGYKNLAKWYENCKSLPGFAENEAGAKLFGDAVKSKLDDKL</sequence>
<dbReference type="SUPFAM" id="SSF52833">
    <property type="entry name" value="Thioredoxin-like"/>
    <property type="match status" value="1"/>
</dbReference>
<dbReference type="SUPFAM" id="SSF47616">
    <property type="entry name" value="GST C-terminal domain-like"/>
    <property type="match status" value="1"/>
</dbReference>
<dbReference type="CDD" id="cd03045">
    <property type="entry name" value="GST_N_Delta_Epsilon"/>
    <property type="match status" value="1"/>
</dbReference>